<dbReference type="VEuPathDB" id="AmoebaDB:DDB_G0270996"/>
<dbReference type="OMA" id="CMAYSLT"/>
<dbReference type="PaxDb" id="44689-DDB0216725"/>
<keyword evidence="5" id="KW-1185">Reference proteome</keyword>
<sequence length="335" mass="39034">MLKQLSEPLKSFQQITLFVIVPLLIAVHAEEISVTVAFDIIVWYIAISFGVYIFKTPLELYFIVKDKTRQLKENKQYYDKDSYHQKDVELYQLEWRMFIFSILSPFLALFSWYGLEKFCMAYSLTTLSNLLHPYFIIIAGFLTSYQPIIGFMTNFKERLDSIYPRITYEPTSGLNDYKQYQQQQQQSQNRNSTEDLGCSSSSSTSPPPPSLFASSDNIVNLMSSQEAQFKNFVFNHTKSSEDGLRNELAQFRLEFSNYIKNLNADNNQLKRDIRDWTSKKSNEITKIDSRMLSLENQMELLQMLLEKEKASSSSSSKSDIFRILTPFSQKMLSLK</sequence>
<dbReference type="SMR" id="Q55CT3"/>
<evidence type="ECO:0000313" key="4">
    <source>
        <dbReference type="EMBL" id="EAL72848.1"/>
    </source>
</evidence>
<evidence type="ECO:0000313" key="5">
    <source>
        <dbReference type="Proteomes" id="UP000002195"/>
    </source>
</evidence>
<dbReference type="KEGG" id="ddi:DDB_G0270996"/>
<feature type="coiled-coil region" evidence="1">
    <location>
        <begin position="259"/>
        <end position="311"/>
    </location>
</feature>
<feature type="transmembrane region" description="Helical" evidence="3">
    <location>
        <begin position="41"/>
        <end position="64"/>
    </location>
</feature>
<evidence type="ECO:0000256" key="1">
    <source>
        <dbReference type="SAM" id="Coils"/>
    </source>
</evidence>
<feature type="region of interest" description="Disordered" evidence="2">
    <location>
        <begin position="178"/>
        <end position="209"/>
    </location>
</feature>
<dbReference type="HOGENOM" id="CLU_830083_0_0_1"/>
<dbReference type="Proteomes" id="UP000002195">
    <property type="component" value="Unassembled WGS sequence"/>
</dbReference>
<accession>Q55CT3</accession>
<dbReference type="RefSeq" id="XP_646398.1">
    <property type="nucleotide sequence ID" value="XM_641306.1"/>
</dbReference>
<dbReference type="dictyBase" id="DDB_G0270996"/>
<keyword evidence="3" id="KW-1133">Transmembrane helix</keyword>
<feature type="transmembrane region" description="Helical" evidence="3">
    <location>
        <begin position="95"/>
        <end position="114"/>
    </location>
</feature>
<dbReference type="InParanoid" id="Q55CT3"/>
<proteinExistence type="predicted"/>
<feature type="transmembrane region" description="Helical" evidence="3">
    <location>
        <begin position="134"/>
        <end position="155"/>
    </location>
</feature>
<gene>
    <name evidence="4" type="ORF">DDB_G0270996</name>
</gene>
<dbReference type="FunCoup" id="Q55CT3">
    <property type="interactions" value="435"/>
</dbReference>
<organism evidence="4 5">
    <name type="scientific">Dictyostelium discoideum</name>
    <name type="common">Social amoeba</name>
    <dbReference type="NCBI Taxonomy" id="44689"/>
    <lineage>
        <taxon>Eukaryota</taxon>
        <taxon>Amoebozoa</taxon>
        <taxon>Evosea</taxon>
        <taxon>Eumycetozoa</taxon>
        <taxon>Dictyostelia</taxon>
        <taxon>Dictyosteliales</taxon>
        <taxon>Dictyosteliaceae</taxon>
        <taxon>Dictyostelium</taxon>
    </lineage>
</organism>
<feature type="transmembrane region" description="Helical" evidence="3">
    <location>
        <begin position="12"/>
        <end position="29"/>
    </location>
</feature>
<keyword evidence="1" id="KW-0175">Coiled coil</keyword>
<evidence type="ECO:0000256" key="2">
    <source>
        <dbReference type="SAM" id="MobiDB-lite"/>
    </source>
</evidence>
<protein>
    <submittedName>
        <fullName evidence="4">Uncharacterized protein</fullName>
    </submittedName>
</protein>
<evidence type="ECO:0000256" key="3">
    <source>
        <dbReference type="SAM" id="Phobius"/>
    </source>
</evidence>
<feature type="compositionally biased region" description="Low complexity" evidence="2">
    <location>
        <begin position="179"/>
        <end position="188"/>
    </location>
</feature>
<dbReference type="AlphaFoldDB" id="Q55CT3"/>
<keyword evidence="3" id="KW-0812">Transmembrane</keyword>
<name>Q55CT3_DICDI</name>
<reference evidence="4 5" key="1">
    <citation type="journal article" date="2005" name="Nature">
        <title>The genome of the social amoeba Dictyostelium discoideum.</title>
        <authorList>
            <consortium name="The Dictyostelium discoideum Sequencing Consortium"/>
            <person name="Eichinger L."/>
            <person name="Pachebat J.A."/>
            <person name="Glockner G."/>
            <person name="Rajandream M.A."/>
            <person name="Sucgang R."/>
            <person name="Berriman M."/>
            <person name="Song J."/>
            <person name="Olsen R."/>
            <person name="Szafranski K."/>
            <person name="Xu Q."/>
            <person name="Tunggal B."/>
            <person name="Kummerfeld S."/>
            <person name="Madera M."/>
            <person name="Konfortov B.A."/>
            <person name="Rivero F."/>
            <person name="Bankier A.T."/>
            <person name="Lehmann R."/>
            <person name="Hamlin N."/>
            <person name="Davies R."/>
            <person name="Gaudet P."/>
            <person name="Fey P."/>
            <person name="Pilcher K."/>
            <person name="Chen G."/>
            <person name="Saunders D."/>
            <person name="Sodergren E."/>
            <person name="Davis P."/>
            <person name="Kerhornou A."/>
            <person name="Nie X."/>
            <person name="Hall N."/>
            <person name="Anjard C."/>
            <person name="Hemphill L."/>
            <person name="Bason N."/>
            <person name="Farbrother P."/>
            <person name="Desany B."/>
            <person name="Just E."/>
            <person name="Morio T."/>
            <person name="Rost R."/>
            <person name="Churcher C."/>
            <person name="Cooper J."/>
            <person name="Haydock S."/>
            <person name="van Driessche N."/>
            <person name="Cronin A."/>
            <person name="Goodhead I."/>
            <person name="Muzny D."/>
            <person name="Mourier T."/>
            <person name="Pain A."/>
            <person name="Lu M."/>
            <person name="Harper D."/>
            <person name="Lindsay R."/>
            <person name="Hauser H."/>
            <person name="James K."/>
            <person name="Quiles M."/>
            <person name="Madan Babu M."/>
            <person name="Saito T."/>
            <person name="Buchrieser C."/>
            <person name="Wardroper A."/>
            <person name="Felder M."/>
            <person name="Thangavelu M."/>
            <person name="Johnson D."/>
            <person name="Knights A."/>
            <person name="Loulseged H."/>
            <person name="Mungall K."/>
            <person name="Oliver K."/>
            <person name="Price C."/>
            <person name="Quail M.A."/>
            <person name="Urushihara H."/>
            <person name="Hernandez J."/>
            <person name="Rabbinowitsch E."/>
            <person name="Steffen D."/>
            <person name="Sanders M."/>
            <person name="Ma J."/>
            <person name="Kohara Y."/>
            <person name="Sharp S."/>
            <person name="Simmonds M."/>
            <person name="Spiegler S."/>
            <person name="Tivey A."/>
            <person name="Sugano S."/>
            <person name="White B."/>
            <person name="Walker D."/>
            <person name="Woodward J."/>
            <person name="Winckler T."/>
            <person name="Tanaka Y."/>
            <person name="Shaulsky G."/>
            <person name="Schleicher M."/>
            <person name="Weinstock G."/>
            <person name="Rosenthal A."/>
            <person name="Cox E.C."/>
            <person name="Chisholm R.L."/>
            <person name="Gibbs R."/>
            <person name="Loomis W.F."/>
            <person name="Platzer M."/>
            <person name="Kay R.R."/>
            <person name="Williams J."/>
            <person name="Dear P.H."/>
            <person name="Noegel A.A."/>
            <person name="Barrell B."/>
            <person name="Kuspa A."/>
        </authorList>
    </citation>
    <scope>NUCLEOTIDE SEQUENCE [LARGE SCALE GENOMIC DNA]</scope>
    <source>
        <strain evidence="4 5">AX4</strain>
    </source>
</reference>
<dbReference type="eggNOG" id="ENOG502RDD7">
    <property type="taxonomic scope" value="Eukaryota"/>
</dbReference>
<comment type="caution">
    <text evidence="4">The sequence shown here is derived from an EMBL/GenBank/DDBJ whole genome shotgun (WGS) entry which is preliminary data.</text>
</comment>
<dbReference type="GeneID" id="8617353"/>
<dbReference type="EMBL" id="AAFI02000005">
    <property type="protein sequence ID" value="EAL72848.1"/>
    <property type="molecule type" value="Genomic_DNA"/>
</dbReference>
<keyword evidence="3" id="KW-0472">Membrane</keyword>